<organism evidence="2">
    <name type="scientific">marine metagenome</name>
    <dbReference type="NCBI Taxonomy" id="408172"/>
    <lineage>
        <taxon>unclassified sequences</taxon>
        <taxon>metagenomes</taxon>
        <taxon>ecological metagenomes</taxon>
    </lineage>
</organism>
<protein>
    <recommendedName>
        <fullName evidence="3">FlgO domain-containing protein</fullName>
    </recommendedName>
</protein>
<name>A0A382PIY5_9ZZZZ</name>
<proteinExistence type="predicted"/>
<feature type="transmembrane region" description="Helical" evidence="1">
    <location>
        <begin position="12"/>
        <end position="34"/>
    </location>
</feature>
<evidence type="ECO:0008006" key="3">
    <source>
        <dbReference type="Google" id="ProtNLM"/>
    </source>
</evidence>
<dbReference type="PROSITE" id="PS51257">
    <property type="entry name" value="PROKAR_LIPOPROTEIN"/>
    <property type="match status" value="1"/>
</dbReference>
<sequence length="186" mass="20927">MGRRIVGHSRTFPFLTLCIAYFGILLAGCGTVDLEVRQGHTNSNMLPRSVAILPFTLEEPGPEKVFPHELFRACFYNYFSYLGYVDLPLKTVDQKLSQAGLTDSNKILELRPEKLRKILDVDAVIRGRVLSANNFTGGIHAETSIKAKIDMLDLRTGDILWETEHREMAYSGILSPTIVDIIQNQM</sequence>
<keyword evidence="1" id="KW-0812">Transmembrane</keyword>
<keyword evidence="1" id="KW-1133">Transmembrane helix</keyword>
<feature type="non-terminal residue" evidence="2">
    <location>
        <position position="186"/>
    </location>
</feature>
<reference evidence="2" key="1">
    <citation type="submission" date="2018-05" db="EMBL/GenBank/DDBJ databases">
        <authorList>
            <person name="Lanie J.A."/>
            <person name="Ng W.-L."/>
            <person name="Kazmierczak K.M."/>
            <person name="Andrzejewski T.M."/>
            <person name="Davidsen T.M."/>
            <person name="Wayne K.J."/>
            <person name="Tettelin H."/>
            <person name="Glass J.I."/>
            <person name="Rusch D."/>
            <person name="Podicherti R."/>
            <person name="Tsui H.-C.T."/>
            <person name="Winkler M.E."/>
        </authorList>
    </citation>
    <scope>NUCLEOTIDE SEQUENCE</scope>
</reference>
<dbReference type="AlphaFoldDB" id="A0A382PIY5"/>
<evidence type="ECO:0000256" key="1">
    <source>
        <dbReference type="SAM" id="Phobius"/>
    </source>
</evidence>
<dbReference type="Pfam" id="PF05643">
    <property type="entry name" value="GNA1162-like"/>
    <property type="match status" value="1"/>
</dbReference>
<dbReference type="InterPro" id="IPR008517">
    <property type="entry name" value="GNA1162-like"/>
</dbReference>
<dbReference type="Gene3D" id="3.40.50.10610">
    <property type="entry name" value="ABC-type transport auxiliary lipoprotein component"/>
    <property type="match status" value="1"/>
</dbReference>
<accession>A0A382PIY5</accession>
<gene>
    <name evidence="2" type="ORF">METZ01_LOCUS325469</name>
</gene>
<evidence type="ECO:0000313" key="2">
    <source>
        <dbReference type="EMBL" id="SVC72615.1"/>
    </source>
</evidence>
<dbReference type="EMBL" id="UINC01107326">
    <property type="protein sequence ID" value="SVC72615.1"/>
    <property type="molecule type" value="Genomic_DNA"/>
</dbReference>
<keyword evidence="1" id="KW-0472">Membrane</keyword>